<organism evidence="2 3">
    <name type="scientific">Phellinidium pouzarii</name>
    <dbReference type="NCBI Taxonomy" id="167371"/>
    <lineage>
        <taxon>Eukaryota</taxon>
        <taxon>Fungi</taxon>
        <taxon>Dikarya</taxon>
        <taxon>Basidiomycota</taxon>
        <taxon>Agaricomycotina</taxon>
        <taxon>Agaricomycetes</taxon>
        <taxon>Hymenochaetales</taxon>
        <taxon>Hymenochaetaceae</taxon>
        <taxon>Phellinidium</taxon>
    </lineage>
</organism>
<gene>
    <name evidence="2" type="ORF">EW145_g8655</name>
</gene>
<feature type="compositionally biased region" description="Basic and acidic residues" evidence="1">
    <location>
        <begin position="37"/>
        <end position="46"/>
    </location>
</feature>
<dbReference type="Proteomes" id="UP000308199">
    <property type="component" value="Unassembled WGS sequence"/>
</dbReference>
<evidence type="ECO:0000313" key="3">
    <source>
        <dbReference type="Proteomes" id="UP000308199"/>
    </source>
</evidence>
<dbReference type="AlphaFoldDB" id="A0A4S4K8T9"/>
<feature type="non-terminal residue" evidence="2">
    <location>
        <position position="266"/>
    </location>
</feature>
<feature type="compositionally biased region" description="Acidic residues" evidence="1">
    <location>
        <begin position="47"/>
        <end position="59"/>
    </location>
</feature>
<dbReference type="EMBL" id="SGPK01001654">
    <property type="protein sequence ID" value="THG92609.1"/>
    <property type="molecule type" value="Genomic_DNA"/>
</dbReference>
<name>A0A4S4K8T9_9AGAM</name>
<comment type="caution">
    <text evidence="2">The sequence shown here is derived from an EMBL/GenBank/DDBJ whole genome shotgun (WGS) entry which is preliminary data.</text>
</comment>
<feature type="compositionally biased region" description="Low complexity" evidence="1">
    <location>
        <begin position="67"/>
        <end position="78"/>
    </location>
</feature>
<keyword evidence="3" id="KW-1185">Reference proteome</keyword>
<feature type="region of interest" description="Disordered" evidence="1">
    <location>
        <begin position="244"/>
        <end position="266"/>
    </location>
</feature>
<feature type="compositionally biased region" description="Low complexity" evidence="1">
    <location>
        <begin position="244"/>
        <end position="255"/>
    </location>
</feature>
<feature type="region of interest" description="Disordered" evidence="1">
    <location>
        <begin position="37"/>
        <end position="137"/>
    </location>
</feature>
<feature type="compositionally biased region" description="Low complexity" evidence="1">
    <location>
        <begin position="98"/>
        <end position="137"/>
    </location>
</feature>
<evidence type="ECO:0000313" key="2">
    <source>
        <dbReference type="EMBL" id="THG92609.1"/>
    </source>
</evidence>
<accession>A0A4S4K8T9</accession>
<sequence>MYPLKDIVDNTLHFLSLRAPSVGSRASSVSAFNNRAVDLDRQTADNHDDDDDDEEDEDGNTILYSSQQQQQQQQQQQLQRRRSHEPDVDADAHHDRSSGTYSYSASSTTTSASNNTSAVSGLSPTSSPALDSSSSASSKEIARLRVELKQARDKQYAVQTALREAQTQVRTKDILLEQLRERARRLESDAAEARRAADERRLELRSMEHFLTKTDRWAGSDLVQATKDINSEILQFAAAASEGFPAAAATTTRRTGPAKSGTGSTP</sequence>
<proteinExistence type="predicted"/>
<protein>
    <submittedName>
        <fullName evidence="2">Uncharacterized protein</fullName>
    </submittedName>
</protein>
<feature type="compositionally biased region" description="Basic and acidic residues" evidence="1">
    <location>
        <begin position="84"/>
        <end position="97"/>
    </location>
</feature>
<reference evidence="2 3" key="1">
    <citation type="submission" date="2019-02" db="EMBL/GenBank/DDBJ databases">
        <title>Genome sequencing of the rare red list fungi Phellinidium pouzarii.</title>
        <authorList>
            <person name="Buettner E."/>
            <person name="Kellner H."/>
        </authorList>
    </citation>
    <scope>NUCLEOTIDE SEQUENCE [LARGE SCALE GENOMIC DNA]</scope>
    <source>
        <strain evidence="2 3">DSM 108285</strain>
    </source>
</reference>
<evidence type="ECO:0000256" key="1">
    <source>
        <dbReference type="SAM" id="MobiDB-lite"/>
    </source>
</evidence>